<name>A0ABU9T8H0_9HYPH</name>
<organism evidence="1 2">
    <name type="scientific">Ahrensia kielensis</name>
    <dbReference type="NCBI Taxonomy" id="76980"/>
    <lineage>
        <taxon>Bacteria</taxon>
        <taxon>Pseudomonadati</taxon>
        <taxon>Pseudomonadota</taxon>
        <taxon>Alphaproteobacteria</taxon>
        <taxon>Hyphomicrobiales</taxon>
        <taxon>Ahrensiaceae</taxon>
        <taxon>Ahrensia</taxon>
    </lineage>
</organism>
<keyword evidence="2" id="KW-1185">Reference proteome</keyword>
<comment type="caution">
    <text evidence="1">The sequence shown here is derived from an EMBL/GenBank/DDBJ whole genome shotgun (WGS) entry which is preliminary data.</text>
</comment>
<dbReference type="EMBL" id="JBBMQO010000007">
    <property type="protein sequence ID" value="MEM5502429.1"/>
    <property type="molecule type" value="Genomic_DNA"/>
</dbReference>
<proteinExistence type="predicted"/>
<dbReference type="RefSeq" id="WP_342848749.1">
    <property type="nucleotide sequence ID" value="NZ_JBBMQO010000007.1"/>
</dbReference>
<gene>
    <name evidence="1" type="ORF">WNY59_12615</name>
</gene>
<accession>A0ABU9T8H0</accession>
<protein>
    <submittedName>
        <fullName evidence="1">DUF2867 domain-containing protein</fullName>
    </submittedName>
</protein>
<dbReference type="InterPro" id="IPR021295">
    <property type="entry name" value="DUF2867"/>
</dbReference>
<sequence length="156" mass="17395">MMSPRVHEVNVNLPHPALPDGDWADGFSVVVDQPFDNARSAGDAIIAAFPKWMSPALFLRKILVAPFGLKGAIHQNGSDRVGIFPITYEASDALYAGIDDTHLNFRIVVEIKDHARGQQVFLKTIIKRHNALGRYYLRLIMPSHRRIITSALAKLN</sequence>
<reference evidence="1 2" key="1">
    <citation type="submission" date="2024-03" db="EMBL/GenBank/DDBJ databases">
        <title>Community enrichment and isolation of bacterial strains for fucoidan degradation.</title>
        <authorList>
            <person name="Sichert A."/>
        </authorList>
    </citation>
    <scope>NUCLEOTIDE SEQUENCE [LARGE SCALE GENOMIC DNA]</scope>
    <source>
        <strain evidence="1 2">AS62</strain>
    </source>
</reference>
<dbReference type="Pfam" id="PF11066">
    <property type="entry name" value="DUF2867"/>
    <property type="match status" value="1"/>
</dbReference>
<evidence type="ECO:0000313" key="2">
    <source>
        <dbReference type="Proteomes" id="UP001477870"/>
    </source>
</evidence>
<dbReference type="Proteomes" id="UP001477870">
    <property type="component" value="Unassembled WGS sequence"/>
</dbReference>
<evidence type="ECO:0000313" key="1">
    <source>
        <dbReference type="EMBL" id="MEM5502429.1"/>
    </source>
</evidence>